<proteinExistence type="predicted"/>
<gene>
    <name evidence="1" type="ORF">GMARGA_LOCUS39658</name>
</gene>
<sequence>CHYHHSVQIKISAVSRSKMKPHMNEHYCLALVKIARVFATTFASNSLIISQNDKAKISLNMLAVNRTFKKYFAGTLSLSHIRNLINISKYDDFVSTLNNGDCLKSIWILLVERRPDENLKYLKNIVEYYCLFCKLDLDHLLVQIHALYQLAYNPVE</sequence>
<evidence type="ECO:0000313" key="2">
    <source>
        <dbReference type="Proteomes" id="UP000789901"/>
    </source>
</evidence>
<protein>
    <submittedName>
        <fullName evidence="1">10354_t:CDS:1</fullName>
    </submittedName>
</protein>
<evidence type="ECO:0000313" key="1">
    <source>
        <dbReference type="EMBL" id="CAG8849335.1"/>
    </source>
</evidence>
<name>A0ABN7X6W0_GIGMA</name>
<feature type="non-terminal residue" evidence="1">
    <location>
        <position position="1"/>
    </location>
</feature>
<organism evidence="1 2">
    <name type="scientific">Gigaspora margarita</name>
    <dbReference type="NCBI Taxonomy" id="4874"/>
    <lineage>
        <taxon>Eukaryota</taxon>
        <taxon>Fungi</taxon>
        <taxon>Fungi incertae sedis</taxon>
        <taxon>Mucoromycota</taxon>
        <taxon>Glomeromycotina</taxon>
        <taxon>Glomeromycetes</taxon>
        <taxon>Diversisporales</taxon>
        <taxon>Gigasporaceae</taxon>
        <taxon>Gigaspora</taxon>
    </lineage>
</organism>
<accession>A0ABN7X6W0</accession>
<dbReference type="EMBL" id="CAJVQB010095742">
    <property type="protein sequence ID" value="CAG8849335.1"/>
    <property type="molecule type" value="Genomic_DNA"/>
</dbReference>
<reference evidence="1 2" key="1">
    <citation type="submission" date="2021-06" db="EMBL/GenBank/DDBJ databases">
        <authorList>
            <person name="Kallberg Y."/>
            <person name="Tangrot J."/>
            <person name="Rosling A."/>
        </authorList>
    </citation>
    <scope>NUCLEOTIDE SEQUENCE [LARGE SCALE GENOMIC DNA]</scope>
    <source>
        <strain evidence="1 2">120-4 pot B 10/14</strain>
    </source>
</reference>
<keyword evidence="2" id="KW-1185">Reference proteome</keyword>
<dbReference type="Proteomes" id="UP000789901">
    <property type="component" value="Unassembled WGS sequence"/>
</dbReference>
<comment type="caution">
    <text evidence="1">The sequence shown here is derived from an EMBL/GenBank/DDBJ whole genome shotgun (WGS) entry which is preliminary data.</text>
</comment>